<organism evidence="2 3">
    <name type="scientific">Arsukibacterium ikkense</name>
    <dbReference type="NCBI Taxonomy" id="336831"/>
    <lineage>
        <taxon>Bacteria</taxon>
        <taxon>Pseudomonadati</taxon>
        <taxon>Pseudomonadota</taxon>
        <taxon>Gammaproteobacteria</taxon>
        <taxon>Chromatiales</taxon>
        <taxon>Chromatiaceae</taxon>
        <taxon>Arsukibacterium</taxon>
    </lineage>
</organism>
<dbReference type="RefSeq" id="WP_046556982.1">
    <property type="nucleotide sequence ID" value="NZ_LAHO01000005.1"/>
</dbReference>
<evidence type="ECO:0000256" key="1">
    <source>
        <dbReference type="SAM" id="SignalP"/>
    </source>
</evidence>
<reference evidence="2 3" key="1">
    <citation type="submission" date="2015-03" db="EMBL/GenBank/DDBJ databases">
        <title>Draft genome sequences of two protease-producing strains of Arsukibacterium isolated from two cold and alkaline environments.</title>
        <authorList>
            <person name="Lylloff J.E."/>
            <person name="Skov L.B."/>
            <person name="Jepsen M."/>
            <person name="Hallin P.F."/>
            <person name="Sorensen S.J."/>
            <person name="Stougaard P."/>
            <person name="Glaring M.A."/>
        </authorList>
    </citation>
    <scope>NUCLEOTIDE SEQUENCE [LARGE SCALE GENOMIC DNA]</scope>
    <source>
        <strain evidence="2 3">GCM72</strain>
    </source>
</reference>
<name>A0A0M2V6V9_9GAMM</name>
<proteinExistence type="predicted"/>
<accession>A0A0M2V6V9</accession>
<gene>
    <name evidence="2" type="ORF">WG68_07145</name>
</gene>
<dbReference type="Proteomes" id="UP000034228">
    <property type="component" value="Unassembled WGS sequence"/>
</dbReference>
<feature type="chain" id="PRO_5005644592" evidence="1">
    <location>
        <begin position="27"/>
        <end position="119"/>
    </location>
</feature>
<dbReference type="AlphaFoldDB" id="A0A0M2V6V9"/>
<keyword evidence="1" id="KW-0732">Signal</keyword>
<keyword evidence="3" id="KW-1185">Reference proteome</keyword>
<dbReference type="OrthoDB" id="5772867at2"/>
<protein>
    <submittedName>
        <fullName evidence="2">Uncharacterized protein</fullName>
    </submittedName>
</protein>
<dbReference type="EMBL" id="LAHO01000005">
    <property type="protein sequence ID" value="KKO46124.1"/>
    <property type="molecule type" value="Genomic_DNA"/>
</dbReference>
<comment type="caution">
    <text evidence="2">The sequence shown here is derived from an EMBL/GenBank/DDBJ whole genome shotgun (WGS) entry which is preliminary data.</text>
</comment>
<feature type="signal peptide" evidence="1">
    <location>
        <begin position="1"/>
        <end position="26"/>
    </location>
</feature>
<sequence>MTAPYALPALLLTALLVWLNSSSAIASANDLKNQLLDSYLQRCLQVLHSKGYSLDDIKAECSCELDYIDQHFALFTQMLEGSTADNQQQINHFKQQLLQCKVQADTVAAPLSPQNTQYN</sequence>
<evidence type="ECO:0000313" key="3">
    <source>
        <dbReference type="Proteomes" id="UP000034228"/>
    </source>
</evidence>
<evidence type="ECO:0000313" key="2">
    <source>
        <dbReference type="EMBL" id="KKO46124.1"/>
    </source>
</evidence>